<dbReference type="EMBL" id="IACM01007582">
    <property type="protein sequence ID" value="LAB18273.1"/>
    <property type="molecule type" value="Transcribed_RNA"/>
</dbReference>
<accession>A0A2D4LBU6</accession>
<reference evidence="1" key="1">
    <citation type="submission" date="2017-07" db="EMBL/GenBank/DDBJ databases">
        <authorList>
            <person name="Mikheyev A."/>
            <person name="Grau M."/>
        </authorList>
    </citation>
    <scope>NUCLEOTIDE SEQUENCE</scope>
    <source>
        <tissue evidence="1">Venom_gland</tissue>
    </source>
</reference>
<dbReference type="AlphaFoldDB" id="A0A2D4LBU6"/>
<sequence>MVNLINTHTTHYTSPFLQQSYFQDAHVNSYTALCCLNFSLFRNILSIYINSVSTQFTLPPQICSIVQSSFVPSSASSLSTFLLMKGRQQKVILQDRLILTFME</sequence>
<protein>
    <submittedName>
        <fullName evidence="1">Uncharacterized protein</fullName>
    </submittedName>
</protein>
<evidence type="ECO:0000313" key="1">
    <source>
        <dbReference type="EMBL" id="LAB18273.1"/>
    </source>
</evidence>
<name>A0A2D4LBU6_9SAUR</name>
<reference evidence="1" key="2">
    <citation type="submission" date="2017-11" db="EMBL/GenBank/DDBJ databases">
        <title>Coralsnake Venomics: Analyses of Venom Gland Transcriptomes and Proteomes of Six Brazilian Taxa.</title>
        <authorList>
            <person name="Aird S.D."/>
            <person name="Jorge da Silva N."/>
            <person name="Qiu L."/>
            <person name="Villar-Briones A."/>
            <person name="Aparecida-Saddi V."/>
            <person name="Campos-Telles M.P."/>
            <person name="Grau M."/>
            <person name="Mikheyev A.S."/>
        </authorList>
    </citation>
    <scope>NUCLEOTIDE SEQUENCE</scope>
    <source>
        <tissue evidence="1">Venom_gland</tissue>
    </source>
</reference>
<proteinExistence type="predicted"/>
<organism evidence="1">
    <name type="scientific">Micrurus spixii</name>
    <name type="common">Amazon coral snake</name>
    <dbReference type="NCBI Taxonomy" id="129469"/>
    <lineage>
        <taxon>Eukaryota</taxon>
        <taxon>Metazoa</taxon>
        <taxon>Chordata</taxon>
        <taxon>Craniata</taxon>
        <taxon>Vertebrata</taxon>
        <taxon>Euteleostomi</taxon>
        <taxon>Lepidosauria</taxon>
        <taxon>Squamata</taxon>
        <taxon>Bifurcata</taxon>
        <taxon>Unidentata</taxon>
        <taxon>Episquamata</taxon>
        <taxon>Toxicofera</taxon>
        <taxon>Serpentes</taxon>
        <taxon>Colubroidea</taxon>
        <taxon>Elapidae</taxon>
        <taxon>Elapinae</taxon>
        <taxon>Micrurus</taxon>
    </lineage>
</organism>